<dbReference type="EMBL" id="BAABJJ010000004">
    <property type="protein sequence ID" value="GAA4934466.1"/>
    <property type="molecule type" value="Genomic_DNA"/>
</dbReference>
<keyword evidence="4" id="KW-1185">Reference proteome</keyword>
<dbReference type="Pfam" id="PF13204">
    <property type="entry name" value="Apiosidase"/>
    <property type="match status" value="1"/>
</dbReference>
<evidence type="ECO:0000259" key="2">
    <source>
        <dbReference type="Pfam" id="PF16586"/>
    </source>
</evidence>
<comment type="caution">
    <text evidence="3">The sequence shown here is derived from an EMBL/GenBank/DDBJ whole genome shotgun (WGS) entry which is preliminary data.</text>
</comment>
<evidence type="ECO:0000313" key="4">
    <source>
        <dbReference type="Proteomes" id="UP001501302"/>
    </source>
</evidence>
<dbReference type="Gene3D" id="2.60.40.10">
    <property type="entry name" value="Immunoglobulins"/>
    <property type="match status" value="1"/>
</dbReference>
<dbReference type="InterPro" id="IPR013783">
    <property type="entry name" value="Ig-like_fold"/>
</dbReference>
<dbReference type="RefSeq" id="WP_345189823.1">
    <property type="nucleotide sequence ID" value="NZ_BAABJJ010000004.1"/>
</dbReference>
<sequence>MNHLIKISVIAILFLSNVAFGQIKKENYKKHASYQVEKWEVLDISFVSKTQLKSPFTVDFHAIFTHENGTKQEMPGFYNGQNEWIIRFSSSQKGKWSFETKGDLTELSGKKGNIIVENNKDGNHGAIVINKENPQHFYYEDGTPYFLLAFECDWLYALDYHNDKGIPKTNHLLDLIEQNGFNQIVMNVFSYDVSWEKDEKLKEHPEHEFGGPAAISPFLGTNQEPDHSALNPGFFQKFDRTISLMHDKRIVSHLMIYVWNKLVAWPDMDTEADNMYFDYIIKRYQAFPNVVWDISKEALYYGRADEDYIHGRIKRLRAQDKFNRLLSVHDFKYCSRFPDKVDFISTQNWSHNLYDKMLDARTKFKDKPVFNIEHGGYEESPYVVFTGDYTNAEICLRRNYMCLFAGVYTTYYWQGASWNVIIYNPFEQSDDFIKPKFEYFNHMEKLFTLFDFSTMTPSPWQNGSAYNLTDDNKTVLLYIHKENYGIDAAFLKKKDENRTLQWFNTLTGEFTKIETENTKPRKFISPWREEADAILISRLIN</sequence>
<organism evidence="3 4">
    <name type="scientific">Algibacter agarivorans</name>
    <dbReference type="NCBI Taxonomy" id="1109741"/>
    <lineage>
        <taxon>Bacteria</taxon>
        <taxon>Pseudomonadati</taxon>
        <taxon>Bacteroidota</taxon>
        <taxon>Flavobacteriia</taxon>
        <taxon>Flavobacteriales</taxon>
        <taxon>Flavobacteriaceae</taxon>
        <taxon>Algibacter</taxon>
    </lineage>
</organism>
<dbReference type="SUPFAM" id="SSF51445">
    <property type="entry name" value="(Trans)glycosidases"/>
    <property type="match status" value="1"/>
</dbReference>
<dbReference type="Pfam" id="PF16586">
    <property type="entry name" value="DUF5060"/>
    <property type="match status" value="1"/>
</dbReference>
<dbReference type="Gene3D" id="3.20.20.80">
    <property type="entry name" value="Glycosidases"/>
    <property type="match status" value="1"/>
</dbReference>
<dbReference type="PANTHER" id="PTHR37836">
    <property type="entry name" value="LMO1036 PROTEIN"/>
    <property type="match status" value="1"/>
</dbReference>
<accession>A0ABP9G9Q1</accession>
<dbReference type="Proteomes" id="UP001501302">
    <property type="component" value="Unassembled WGS sequence"/>
</dbReference>
<evidence type="ECO:0000259" key="1">
    <source>
        <dbReference type="Pfam" id="PF13204"/>
    </source>
</evidence>
<dbReference type="InterPro" id="IPR017853">
    <property type="entry name" value="GH"/>
</dbReference>
<protein>
    <submittedName>
        <fullName evidence="3">DUF5060 domain-containing protein</fullName>
    </submittedName>
</protein>
<proteinExistence type="predicted"/>
<evidence type="ECO:0000313" key="3">
    <source>
        <dbReference type="EMBL" id="GAA4934466.1"/>
    </source>
</evidence>
<feature type="domain" description="Apiosidase-like catalytic" evidence="1">
    <location>
        <begin position="132"/>
        <end position="418"/>
    </location>
</feature>
<reference evidence="4" key="1">
    <citation type="journal article" date="2019" name="Int. J. Syst. Evol. Microbiol.">
        <title>The Global Catalogue of Microorganisms (GCM) 10K type strain sequencing project: providing services to taxonomists for standard genome sequencing and annotation.</title>
        <authorList>
            <consortium name="The Broad Institute Genomics Platform"/>
            <consortium name="The Broad Institute Genome Sequencing Center for Infectious Disease"/>
            <person name="Wu L."/>
            <person name="Ma J."/>
        </authorList>
    </citation>
    <scope>NUCLEOTIDE SEQUENCE [LARGE SCALE GENOMIC DNA]</scope>
    <source>
        <strain evidence="4">JCM 18285</strain>
    </source>
</reference>
<dbReference type="PANTHER" id="PTHR37836:SF2">
    <property type="entry name" value="DUF4038 DOMAIN-CONTAINING PROTEIN"/>
    <property type="match status" value="1"/>
</dbReference>
<dbReference type="InterPro" id="IPR025277">
    <property type="entry name" value="Apiosidase-like_cat_dom"/>
</dbReference>
<feature type="domain" description="DUF5060" evidence="2">
    <location>
        <begin position="35"/>
        <end position="101"/>
    </location>
</feature>
<dbReference type="InterPro" id="IPR032260">
    <property type="entry name" value="DUF5060"/>
</dbReference>
<name>A0ABP9G9Q1_9FLAO</name>
<gene>
    <name evidence="3" type="ORF">GCM10023314_03610</name>
</gene>